<organism evidence="1 2">
    <name type="scientific">Rosa chinensis</name>
    <name type="common">China rose</name>
    <dbReference type="NCBI Taxonomy" id="74649"/>
    <lineage>
        <taxon>Eukaryota</taxon>
        <taxon>Viridiplantae</taxon>
        <taxon>Streptophyta</taxon>
        <taxon>Embryophyta</taxon>
        <taxon>Tracheophyta</taxon>
        <taxon>Spermatophyta</taxon>
        <taxon>Magnoliopsida</taxon>
        <taxon>eudicotyledons</taxon>
        <taxon>Gunneridae</taxon>
        <taxon>Pentapetalae</taxon>
        <taxon>rosids</taxon>
        <taxon>fabids</taxon>
        <taxon>Rosales</taxon>
        <taxon>Rosaceae</taxon>
        <taxon>Rosoideae</taxon>
        <taxon>Rosoideae incertae sedis</taxon>
        <taxon>Rosa</taxon>
    </lineage>
</organism>
<keyword evidence="2" id="KW-1185">Reference proteome</keyword>
<gene>
    <name evidence="1" type="ORF">RchiOBHm_Chr2g0152831</name>
</gene>
<dbReference type="AlphaFoldDB" id="A0A2P6S0J6"/>
<evidence type="ECO:0000313" key="1">
    <source>
        <dbReference type="EMBL" id="PRQ52195.1"/>
    </source>
</evidence>
<reference evidence="1 2" key="1">
    <citation type="journal article" date="2018" name="Nat. Genet.">
        <title>The Rosa genome provides new insights in the design of modern roses.</title>
        <authorList>
            <person name="Bendahmane M."/>
        </authorList>
    </citation>
    <scope>NUCLEOTIDE SEQUENCE [LARGE SCALE GENOMIC DNA]</scope>
    <source>
        <strain evidence="2">cv. Old Blush</strain>
    </source>
</reference>
<proteinExistence type="predicted"/>
<dbReference type="Gramene" id="PRQ52195">
    <property type="protein sequence ID" value="PRQ52195"/>
    <property type="gene ID" value="RchiOBHm_Chr2g0152831"/>
</dbReference>
<protein>
    <submittedName>
        <fullName evidence="1">Uncharacterized protein</fullName>
    </submittedName>
</protein>
<dbReference type="Proteomes" id="UP000238479">
    <property type="component" value="Chromosome 2"/>
</dbReference>
<comment type="caution">
    <text evidence="1">The sequence shown here is derived from an EMBL/GenBank/DDBJ whole genome shotgun (WGS) entry which is preliminary data.</text>
</comment>
<dbReference type="EMBL" id="PDCK01000040">
    <property type="protein sequence ID" value="PRQ52195.1"/>
    <property type="molecule type" value="Genomic_DNA"/>
</dbReference>
<sequence length="55" mass="6886">MDQSQAIIKELVYEKQLDRQEMDDLMKQDELEVERKLRKLWLIFFFNNLWLVLEL</sequence>
<name>A0A2P6S0J6_ROSCH</name>
<accession>A0A2P6S0J6</accession>
<evidence type="ECO:0000313" key="2">
    <source>
        <dbReference type="Proteomes" id="UP000238479"/>
    </source>
</evidence>